<dbReference type="Proteomes" id="UP001595478">
    <property type="component" value="Unassembled WGS sequence"/>
</dbReference>
<comment type="caution">
    <text evidence="3">The sequence shown here is derived from an EMBL/GenBank/DDBJ whole genome shotgun (WGS) entry which is preliminary data.</text>
</comment>
<dbReference type="PANTHER" id="PTHR34473">
    <property type="entry name" value="UPF0699 TRANSMEMBRANE PROTEIN YDBS"/>
    <property type="match status" value="1"/>
</dbReference>
<feature type="domain" description="YdbS-like PH" evidence="2">
    <location>
        <begin position="92"/>
        <end position="166"/>
    </location>
</feature>
<dbReference type="Pfam" id="PF03703">
    <property type="entry name" value="bPH_2"/>
    <property type="match status" value="1"/>
</dbReference>
<keyword evidence="1" id="KW-0472">Membrane</keyword>
<feature type="transmembrane region" description="Helical" evidence="1">
    <location>
        <begin position="30"/>
        <end position="53"/>
    </location>
</feature>
<sequence>MAFTNNILSDSDISITKVILSPLSPKYRKINLIFTLLFTLFIAAIPVFLKFAWFIDMPSGYHQHYLWIVAAICLLGSWVFVYHFFADPQKAYALREHDLHFQTGLFFRKHLSQPILRIQHIEIKRGPIERKADLATLQVFSAGGASHTFYIPGLAYETAVKLRGYILDHKDLSLDE</sequence>
<organism evidence="3 4">
    <name type="scientific">Agaribacter flavus</name>
    <dbReference type="NCBI Taxonomy" id="1902781"/>
    <lineage>
        <taxon>Bacteria</taxon>
        <taxon>Pseudomonadati</taxon>
        <taxon>Pseudomonadota</taxon>
        <taxon>Gammaproteobacteria</taxon>
        <taxon>Alteromonadales</taxon>
        <taxon>Alteromonadaceae</taxon>
        <taxon>Agaribacter</taxon>
    </lineage>
</organism>
<keyword evidence="1" id="KW-1133">Transmembrane helix</keyword>
<accession>A0ABV7FVU0</accession>
<gene>
    <name evidence="3" type="ORF">ACFOHL_17175</name>
</gene>
<name>A0ABV7FVU0_9ALTE</name>
<proteinExistence type="predicted"/>
<dbReference type="EMBL" id="JBHRSW010000049">
    <property type="protein sequence ID" value="MFC3123353.1"/>
    <property type="molecule type" value="Genomic_DNA"/>
</dbReference>
<dbReference type="PANTHER" id="PTHR34473:SF2">
    <property type="entry name" value="UPF0699 TRANSMEMBRANE PROTEIN YDBT"/>
    <property type="match status" value="1"/>
</dbReference>
<evidence type="ECO:0000313" key="3">
    <source>
        <dbReference type="EMBL" id="MFC3123353.1"/>
    </source>
</evidence>
<keyword evidence="4" id="KW-1185">Reference proteome</keyword>
<keyword evidence="1" id="KW-0812">Transmembrane</keyword>
<dbReference type="RefSeq" id="WP_376921471.1">
    <property type="nucleotide sequence ID" value="NZ_JBHRSW010000049.1"/>
</dbReference>
<evidence type="ECO:0000256" key="1">
    <source>
        <dbReference type="SAM" id="Phobius"/>
    </source>
</evidence>
<evidence type="ECO:0000313" key="4">
    <source>
        <dbReference type="Proteomes" id="UP001595478"/>
    </source>
</evidence>
<evidence type="ECO:0000259" key="2">
    <source>
        <dbReference type="Pfam" id="PF03703"/>
    </source>
</evidence>
<protein>
    <submittedName>
        <fullName evidence="3">PH domain-containing protein</fullName>
    </submittedName>
</protein>
<feature type="transmembrane region" description="Helical" evidence="1">
    <location>
        <begin position="65"/>
        <end position="85"/>
    </location>
</feature>
<dbReference type="InterPro" id="IPR005182">
    <property type="entry name" value="YdbS-like_PH"/>
</dbReference>
<reference evidence="4" key="1">
    <citation type="journal article" date="2019" name="Int. J. Syst. Evol. Microbiol.">
        <title>The Global Catalogue of Microorganisms (GCM) 10K type strain sequencing project: providing services to taxonomists for standard genome sequencing and annotation.</title>
        <authorList>
            <consortium name="The Broad Institute Genomics Platform"/>
            <consortium name="The Broad Institute Genome Sequencing Center for Infectious Disease"/>
            <person name="Wu L."/>
            <person name="Ma J."/>
        </authorList>
    </citation>
    <scope>NUCLEOTIDE SEQUENCE [LARGE SCALE GENOMIC DNA]</scope>
    <source>
        <strain evidence="4">KCTC 52473</strain>
    </source>
</reference>